<comment type="caution">
    <text evidence="1">The sequence shown here is derived from an EMBL/GenBank/DDBJ whole genome shotgun (WGS) entry which is preliminary data.</text>
</comment>
<dbReference type="EMBL" id="JAIPUX010000439">
    <property type="protein sequence ID" value="KAH0630149.1"/>
    <property type="molecule type" value="Genomic_DNA"/>
</dbReference>
<evidence type="ECO:0000313" key="1">
    <source>
        <dbReference type="EMBL" id="KAH0630149.1"/>
    </source>
</evidence>
<organism evidence="1 2">
    <name type="scientific">Phrynosoma platyrhinos</name>
    <name type="common">Desert horned lizard</name>
    <dbReference type="NCBI Taxonomy" id="52577"/>
    <lineage>
        <taxon>Eukaryota</taxon>
        <taxon>Metazoa</taxon>
        <taxon>Chordata</taxon>
        <taxon>Craniata</taxon>
        <taxon>Vertebrata</taxon>
        <taxon>Euteleostomi</taxon>
        <taxon>Lepidosauria</taxon>
        <taxon>Squamata</taxon>
        <taxon>Bifurcata</taxon>
        <taxon>Unidentata</taxon>
        <taxon>Episquamata</taxon>
        <taxon>Toxicofera</taxon>
        <taxon>Iguania</taxon>
        <taxon>Phrynosomatidae</taxon>
        <taxon>Phrynosomatinae</taxon>
        <taxon>Phrynosoma</taxon>
    </lineage>
</organism>
<evidence type="ECO:0000313" key="2">
    <source>
        <dbReference type="Proteomes" id="UP000826234"/>
    </source>
</evidence>
<gene>
    <name evidence="1" type="ORF">JD844_012823</name>
</gene>
<accession>A0ABQ7TK28</accession>
<reference evidence="1 2" key="1">
    <citation type="journal article" date="2022" name="Gigascience">
        <title>A chromosome-level genome assembly and annotation of the desert horned lizard, Phrynosoma platyrhinos, provides insight into chromosomal rearrangements among reptiles.</title>
        <authorList>
            <person name="Koochekian N."/>
            <person name="Ascanio A."/>
            <person name="Farleigh K."/>
            <person name="Card D.C."/>
            <person name="Schield D.R."/>
            <person name="Castoe T.A."/>
            <person name="Jezkova T."/>
        </authorList>
    </citation>
    <scope>NUCLEOTIDE SEQUENCE [LARGE SCALE GENOMIC DNA]</scope>
    <source>
        <strain evidence="1">NK-2021</strain>
    </source>
</reference>
<keyword evidence="2" id="KW-1185">Reference proteome</keyword>
<dbReference type="Proteomes" id="UP000826234">
    <property type="component" value="Unassembled WGS sequence"/>
</dbReference>
<evidence type="ECO:0008006" key="3">
    <source>
        <dbReference type="Google" id="ProtNLM"/>
    </source>
</evidence>
<protein>
    <recommendedName>
        <fullName evidence="3">Secreted protein</fullName>
    </recommendedName>
</protein>
<sequence>MAPLCGCYSLFLFYVDSVISQLERGNFFSQTITKHHLFASLHDAITYVTRNQGEGSPPTDRVNRSTKM</sequence>
<proteinExistence type="predicted"/>
<name>A0ABQ7TK28_PHRPL</name>